<dbReference type="InterPro" id="IPR017853">
    <property type="entry name" value="GH"/>
</dbReference>
<dbReference type="GO" id="GO:0030214">
    <property type="term" value="P:hyaluronan catabolic process"/>
    <property type="evidence" value="ECO:0007669"/>
    <property type="project" value="TreeGrafter"/>
</dbReference>
<gene>
    <name evidence="7" type="ORF">GEV33_001419</name>
</gene>
<evidence type="ECO:0000313" key="8">
    <source>
        <dbReference type="Proteomes" id="UP000719412"/>
    </source>
</evidence>
<organism evidence="7 8">
    <name type="scientific">Tenebrio molitor</name>
    <name type="common">Yellow mealworm beetle</name>
    <dbReference type="NCBI Taxonomy" id="7067"/>
    <lineage>
        <taxon>Eukaryota</taxon>
        <taxon>Metazoa</taxon>
        <taxon>Ecdysozoa</taxon>
        <taxon>Arthropoda</taxon>
        <taxon>Hexapoda</taxon>
        <taxon>Insecta</taxon>
        <taxon>Pterygota</taxon>
        <taxon>Neoptera</taxon>
        <taxon>Endopterygota</taxon>
        <taxon>Coleoptera</taxon>
        <taxon>Polyphaga</taxon>
        <taxon>Cucujiformia</taxon>
        <taxon>Tenebrionidae</taxon>
        <taxon>Tenebrio</taxon>
    </lineage>
</organism>
<reference evidence="7" key="1">
    <citation type="journal article" date="2020" name="J Insects Food Feed">
        <title>The yellow mealworm (Tenebrio molitor) genome: a resource for the emerging insects as food and feed industry.</title>
        <authorList>
            <person name="Eriksson T."/>
            <person name="Andere A."/>
            <person name="Kelstrup H."/>
            <person name="Emery V."/>
            <person name="Picard C."/>
        </authorList>
    </citation>
    <scope>NUCLEOTIDE SEQUENCE</scope>
    <source>
        <strain evidence="7">Stoneville</strain>
        <tissue evidence="7">Whole head</tissue>
    </source>
</reference>
<dbReference type="EC" id="3.2.1.35" evidence="4"/>
<dbReference type="AlphaFoldDB" id="A0A8J6HVI5"/>
<dbReference type="GO" id="GO:0004415">
    <property type="term" value="F:hyalurononglucosaminidase activity"/>
    <property type="evidence" value="ECO:0007669"/>
    <property type="project" value="UniProtKB-UniRule"/>
</dbReference>
<proteinExistence type="inferred from homology"/>
<evidence type="ECO:0000256" key="2">
    <source>
        <dbReference type="ARBA" id="ARBA00023157"/>
    </source>
</evidence>
<dbReference type="PANTHER" id="PTHR11769">
    <property type="entry name" value="HYALURONIDASE"/>
    <property type="match status" value="1"/>
</dbReference>
<comment type="similarity">
    <text evidence="1 4">Belongs to the glycosyl hydrolase 56 family.</text>
</comment>
<dbReference type="GO" id="GO:0005975">
    <property type="term" value="P:carbohydrate metabolic process"/>
    <property type="evidence" value="ECO:0007669"/>
    <property type="project" value="InterPro"/>
</dbReference>
<feature type="domain" description="Protein argonaute N-terminal" evidence="6">
    <location>
        <begin position="247"/>
        <end position="326"/>
    </location>
</feature>
<dbReference type="Proteomes" id="UP000719412">
    <property type="component" value="Unassembled WGS sequence"/>
</dbReference>
<comment type="caution">
    <text evidence="7">The sequence shown here is derived from an EMBL/GenBank/DDBJ whole genome shotgun (WGS) entry which is preliminary data.</text>
</comment>
<sequence length="471" mass="53114">MEETLYVAENLRPNATWGYYAYPYCFNMAPNNMKMACPNEVQKENDRIDWLFRLSGNLYPSVYFESRLSAKEKVQMIEGRVQEAHRVADHGKTKGRTPKVVPYFWYKYHGGEVFLTKVEDVFNAFLTLSTSDVDGVVIWGSSNDVNTKQKCAELYQYVDNVLGGREKGSKGSKGQTVASRPEVGQERREQEPLVPPTPPFGTGALGAKPEAFGRGGGSFESARPKDKNQKGFGSSGTTEEKRVRVATKSYFPHNHPSYDGQKLLYNAKRLPVADDVVTGKVTIQTDRGKEQEFTIRIKLNGTVDLSPLHNLLQKKNIGEDEAYQCVAAVLRKAFSDSSANMEKRLDLTLNQNEEFLGTEIPQHSGKMSEDLVPAFDEDLNNCNLQNERAIHHHSSTSTMEGKKKTKSTMHKEDTALKSFFPQYFLTSNNLWSSELPLGTNIQEWRVIGVEVRREVVNSQIDVFIKMVRTIA</sequence>
<keyword evidence="4" id="KW-0378">Hydrolase</keyword>
<dbReference type="PANTHER" id="PTHR11769:SF35">
    <property type="entry name" value="HYALURONIDASE"/>
    <property type="match status" value="1"/>
</dbReference>
<protein>
    <recommendedName>
        <fullName evidence="4">Hyaluronidase</fullName>
        <ecNumber evidence="4">3.2.1.35</ecNumber>
    </recommendedName>
</protein>
<evidence type="ECO:0000313" key="7">
    <source>
        <dbReference type="EMBL" id="KAH0821372.1"/>
    </source>
</evidence>
<dbReference type="InterPro" id="IPR018155">
    <property type="entry name" value="Hyaluronidase"/>
</dbReference>
<feature type="region of interest" description="Disordered" evidence="5">
    <location>
        <begin position="165"/>
        <end position="241"/>
    </location>
</feature>
<dbReference type="EMBL" id="JABDTM020008181">
    <property type="protein sequence ID" value="KAH0821372.1"/>
    <property type="molecule type" value="Genomic_DNA"/>
</dbReference>
<keyword evidence="2" id="KW-1015">Disulfide bond</keyword>
<name>A0A8J6HVI5_TENMO</name>
<evidence type="ECO:0000256" key="1">
    <source>
        <dbReference type="ARBA" id="ARBA00008871"/>
    </source>
</evidence>
<dbReference type="Pfam" id="PF01630">
    <property type="entry name" value="Glyco_hydro_56"/>
    <property type="match status" value="1"/>
</dbReference>
<dbReference type="SUPFAM" id="SSF51445">
    <property type="entry name" value="(Trans)glycosidases"/>
    <property type="match status" value="1"/>
</dbReference>
<accession>A0A8J6HVI5</accession>
<dbReference type="GO" id="GO:0006952">
    <property type="term" value="P:defense response"/>
    <property type="evidence" value="ECO:0007669"/>
    <property type="project" value="InterPro"/>
</dbReference>
<dbReference type="Pfam" id="PF16486">
    <property type="entry name" value="ArgoN"/>
    <property type="match status" value="1"/>
</dbReference>
<keyword evidence="4" id="KW-0326">Glycosidase</keyword>
<evidence type="ECO:0000259" key="6">
    <source>
        <dbReference type="Pfam" id="PF16486"/>
    </source>
</evidence>
<dbReference type="Gene3D" id="3.20.20.70">
    <property type="entry name" value="Aldolase class I"/>
    <property type="match status" value="1"/>
</dbReference>
<dbReference type="InterPro" id="IPR001329">
    <property type="entry name" value="Venom_Hyaluronidase"/>
</dbReference>
<keyword evidence="8" id="KW-1185">Reference proteome</keyword>
<reference evidence="7" key="2">
    <citation type="submission" date="2021-08" db="EMBL/GenBank/DDBJ databases">
        <authorList>
            <person name="Eriksson T."/>
        </authorList>
    </citation>
    <scope>NUCLEOTIDE SEQUENCE</scope>
    <source>
        <strain evidence="7">Stoneville</strain>
        <tissue evidence="7">Whole head</tissue>
    </source>
</reference>
<evidence type="ECO:0000256" key="5">
    <source>
        <dbReference type="SAM" id="MobiDB-lite"/>
    </source>
</evidence>
<comment type="catalytic activity">
    <reaction evidence="4">
        <text>Random hydrolysis of (1-&gt;4)-linkages between N-acetyl-beta-D-glucosamine and D-glucuronate residues in hyaluronate.</text>
        <dbReference type="EC" id="3.2.1.35"/>
    </reaction>
</comment>
<dbReference type="InterPro" id="IPR032474">
    <property type="entry name" value="Argonaute_N"/>
</dbReference>
<evidence type="ECO:0000256" key="3">
    <source>
        <dbReference type="ARBA" id="ARBA00023180"/>
    </source>
</evidence>
<evidence type="ECO:0000256" key="4">
    <source>
        <dbReference type="RuleBase" id="RU610713"/>
    </source>
</evidence>
<dbReference type="PRINTS" id="PR00847">
    <property type="entry name" value="HYALURONDASE"/>
</dbReference>
<dbReference type="InterPro" id="IPR013785">
    <property type="entry name" value="Aldolase_TIM"/>
</dbReference>
<keyword evidence="3" id="KW-0325">Glycoprotein</keyword>